<evidence type="ECO:0000313" key="2">
    <source>
        <dbReference type="Proteomes" id="UP001162480"/>
    </source>
</evidence>
<organism evidence="1 2">
    <name type="scientific">Octopus vulgaris</name>
    <name type="common">Common octopus</name>
    <dbReference type="NCBI Taxonomy" id="6645"/>
    <lineage>
        <taxon>Eukaryota</taxon>
        <taxon>Metazoa</taxon>
        <taxon>Spiralia</taxon>
        <taxon>Lophotrochozoa</taxon>
        <taxon>Mollusca</taxon>
        <taxon>Cephalopoda</taxon>
        <taxon>Coleoidea</taxon>
        <taxon>Octopodiformes</taxon>
        <taxon>Octopoda</taxon>
        <taxon>Incirrata</taxon>
        <taxon>Octopodidae</taxon>
        <taxon>Octopus</taxon>
    </lineage>
</organism>
<protein>
    <submittedName>
        <fullName evidence="1">Uncharacterized protein</fullName>
    </submittedName>
</protein>
<dbReference type="Proteomes" id="UP001162480">
    <property type="component" value="Chromosome 9"/>
</dbReference>
<evidence type="ECO:0000313" key="1">
    <source>
        <dbReference type="EMBL" id="CAI9727483.1"/>
    </source>
</evidence>
<proteinExistence type="predicted"/>
<name>A0AA36B506_OCTVU</name>
<reference evidence="1" key="1">
    <citation type="submission" date="2023-08" db="EMBL/GenBank/DDBJ databases">
        <authorList>
            <person name="Alioto T."/>
            <person name="Alioto T."/>
            <person name="Gomez Garrido J."/>
        </authorList>
    </citation>
    <scope>NUCLEOTIDE SEQUENCE</scope>
</reference>
<sequence>MHMRARMMYNMPAHSITINTIHININFFSVAYEHNVFEAYKMNYGEMKKDASIFTLQESKYDKIEYKTFSTGLLLTLRCISFSLYHRLHCVVSSLHTLP</sequence>
<accession>A0AA36B506</accession>
<dbReference type="EMBL" id="OX597822">
    <property type="protein sequence ID" value="CAI9727483.1"/>
    <property type="molecule type" value="Genomic_DNA"/>
</dbReference>
<gene>
    <name evidence="1" type="ORF">OCTVUL_1B015522</name>
</gene>
<keyword evidence="2" id="KW-1185">Reference proteome</keyword>
<dbReference type="AlphaFoldDB" id="A0AA36B506"/>